<feature type="transmembrane region" description="Helical" evidence="7">
    <location>
        <begin position="88"/>
        <end position="111"/>
    </location>
</feature>
<feature type="transmembrane region" description="Helical" evidence="7">
    <location>
        <begin position="31"/>
        <end position="52"/>
    </location>
</feature>
<feature type="transmembrane region" description="Helical" evidence="7">
    <location>
        <begin position="64"/>
        <end position="82"/>
    </location>
</feature>
<name>A0A9D1HEP8_9FIRM</name>
<dbReference type="InterPro" id="IPR051258">
    <property type="entry name" value="Diverse_Substrate_Transporter"/>
</dbReference>
<feature type="transmembrane region" description="Helical" evidence="7">
    <location>
        <begin position="212"/>
        <end position="233"/>
    </location>
</feature>
<reference evidence="9" key="1">
    <citation type="submission" date="2020-10" db="EMBL/GenBank/DDBJ databases">
        <authorList>
            <person name="Gilroy R."/>
        </authorList>
    </citation>
    <scope>NUCLEOTIDE SEQUENCE</scope>
    <source>
        <strain evidence="9">CHK176-22527</strain>
    </source>
</reference>
<protein>
    <submittedName>
        <fullName evidence="9">DMT family transporter</fullName>
    </submittedName>
</protein>
<gene>
    <name evidence="9" type="ORF">IAD12_05075</name>
</gene>
<reference evidence="9" key="2">
    <citation type="journal article" date="2021" name="PeerJ">
        <title>Extensive microbial diversity within the chicken gut microbiome revealed by metagenomics and culture.</title>
        <authorList>
            <person name="Gilroy R."/>
            <person name="Ravi A."/>
            <person name="Getino M."/>
            <person name="Pursley I."/>
            <person name="Horton D.L."/>
            <person name="Alikhan N.F."/>
            <person name="Baker D."/>
            <person name="Gharbi K."/>
            <person name="Hall N."/>
            <person name="Watson M."/>
            <person name="Adriaenssens E.M."/>
            <person name="Foster-Nyarko E."/>
            <person name="Jarju S."/>
            <person name="Secka A."/>
            <person name="Antonio M."/>
            <person name="Oren A."/>
            <person name="Chaudhuri R.R."/>
            <person name="La Ragione R."/>
            <person name="Hildebrand F."/>
            <person name="Pallen M.J."/>
        </authorList>
    </citation>
    <scope>NUCLEOTIDE SEQUENCE</scope>
    <source>
        <strain evidence="9">CHK176-22527</strain>
    </source>
</reference>
<evidence type="ECO:0000313" key="10">
    <source>
        <dbReference type="Proteomes" id="UP000824159"/>
    </source>
</evidence>
<feature type="transmembrane region" description="Helical" evidence="7">
    <location>
        <begin position="7"/>
        <end position="25"/>
    </location>
</feature>
<dbReference type="Proteomes" id="UP000824159">
    <property type="component" value="Unassembled WGS sequence"/>
</dbReference>
<evidence type="ECO:0000256" key="6">
    <source>
        <dbReference type="ARBA" id="ARBA00023136"/>
    </source>
</evidence>
<dbReference type="AlphaFoldDB" id="A0A9D1HEP8"/>
<keyword evidence="6 7" id="KW-0472">Membrane</keyword>
<proteinExistence type="inferred from homology"/>
<evidence type="ECO:0000256" key="5">
    <source>
        <dbReference type="ARBA" id="ARBA00022989"/>
    </source>
</evidence>
<evidence type="ECO:0000256" key="7">
    <source>
        <dbReference type="SAM" id="Phobius"/>
    </source>
</evidence>
<evidence type="ECO:0000259" key="8">
    <source>
        <dbReference type="Pfam" id="PF00892"/>
    </source>
</evidence>
<dbReference type="PANTHER" id="PTHR42920">
    <property type="entry name" value="OS03G0707200 PROTEIN-RELATED"/>
    <property type="match status" value="1"/>
</dbReference>
<dbReference type="PANTHER" id="PTHR42920:SF11">
    <property type="entry name" value="INNER MEMBRANE PROTEIN YTFF"/>
    <property type="match status" value="1"/>
</dbReference>
<dbReference type="EMBL" id="DVLX01000062">
    <property type="protein sequence ID" value="HIT99607.1"/>
    <property type="molecule type" value="Genomic_DNA"/>
</dbReference>
<organism evidence="9 10">
    <name type="scientific">Candidatus Allocopromorpha excrementavium</name>
    <dbReference type="NCBI Taxonomy" id="2840741"/>
    <lineage>
        <taxon>Bacteria</taxon>
        <taxon>Bacillati</taxon>
        <taxon>Bacillota</taxon>
        <taxon>Clostridia</taxon>
        <taxon>Eubacteriales</taxon>
        <taxon>Eubacteriaceae</taxon>
        <taxon>Eubacteriaceae incertae sedis</taxon>
        <taxon>Candidatus Allocopromorpha</taxon>
    </lineage>
</organism>
<accession>A0A9D1HEP8</accession>
<feature type="domain" description="EamA" evidence="8">
    <location>
        <begin position="7"/>
        <end position="139"/>
    </location>
</feature>
<dbReference type="GO" id="GO:0005886">
    <property type="term" value="C:plasma membrane"/>
    <property type="evidence" value="ECO:0007669"/>
    <property type="project" value="UniProtKB-SubCell"/>
</dbReference>
<comment type="similarity">
    <text evidence="2">Belongs to the EamA transporter family.</text>
</comment>
<dbReference type="SUPFAM" id="SSF103481">
    <property type="entry name" value="Multidrug resistance efflux transporter EmrE"/>
    <property type="match status" value="2"/>
</dbReference>
<evidence type="ECO:0000256" key="3">
    <source>
        <dbReference type="ARBA" id="ARBA00022475"/>
    </source>
</evidence>
<dbReference type="InterPro" id="IPR037185">
    <property type="entry name" value="EmrE-like"/>
</dbReference>
<evidence type="ECO:0000256" key="1">
    <source>
        <dbReference type="ARBA" id="ARBA00004651"/>
    </source>
</evidence>
<feature type="transmembrane region" description="Helical" evidence="7">
    <location>
        <begin position="120"/>
        <end position="139"/>
    </location>
</feature>
<sequence>MKEKRTAFIMMCGLVCLWGLDYVLAKNALGILKPMCLLFLKYSVGFILVAIVKFSQDRKSIVRVKDIPFFILCSITGEILYFTCEYTAMDYIPVSLITIILAFVPAVSILIERIVFKKKFTAKMALGTIICILGVAIVIGADFRELLQGRFIGYLLAFGAVLSWNAYNFITANVSRHYTGATMTFNQLLCTILILLPYALHNMPETESFTPGIIGGIIYLGLGSAGMGYLILVRGLKVLGPTISAMFSNFLPVTATFFGWLFLGESIGAVQIVGGVIVIISSCVVIKEKGKMEEQSDDRKIKPDDVD</sequence>
<evidence type="ECO:0000313" key="9">
    <source>
        <dbReference type="EMBL" id="HIT99607.1"/>
    </source>
</evidence>
<feature type="domain" description="EamA" evidence="8">
    <location>
        <begin position="152"/>
        <end position="285"/>
    </location>
</feature>
<feature type="transmembrane region" description="Helical" evidence="7">
    <location>
        <begin position="269"/>
        <end position="286"/>
    </location>
</feature>
<evidence type="ECO:0000256" key="4">
    <source>
        <dbReference type="ARBA" id="ARBA00022692"/>
    </source>
</evidence>
<comment type="subcellular location">
    <subcellularLocation>
        <location evidence="1">Cell membrane</location>
        <topology evidence="1">Multi-pass membrane protein</topology>
    </subcellularLocation>
</comment>
<feature type="transmembrane region" description="Helical" evidence="7">
    <location>
        <begin position="151"/>
        <end position="170"/>
    </location>
</feature>
<dbReference type="InterPro" id="IPR000620">
    <property type="entry name" value="EamA_dom"/>
</dbReference>
<dbReference type="Pfam" id="PF00892">
    <property type="entry name" value="EamA"/>
    <property type="match status" value="2"/>
</dbReference>
<feature type="transmembrane region" description="Helical" evidence="7">
    <location>
        <begin position="245"/>
        <end position="263"/>
    </location>
</feature>
<evidence type="ECO:0000256" key="2">
    <source>
        <dbReference type="ARBA" id="ARBA00007362"/>
    </source>
</evidence>
<keyword evidence="4 7" id="KW-0812">Transmembrane</keyword>
<keyword evidence="3" id="KW-1003">Cell membrane</keyword>
<feature type="transmembrane region" description="Helical" evidence="7">
    <location>
        <begin position="182"/>
        <end position="200"/>
    </location>
</feature>
<comment type="caution">
    <text evidence="9">The sequence shown here is derived from an EMBL/GenBank/DDBJ whole genome shotgun (WGS) entry which is preliminary data.</text>
</comment>
<keyword evidence="5 7" id="KW-1133">Transmembrane helix</keyword>